<organism evidence="3 4">
    <name type="scientific">Reticulomyxa filosa</name>
    <dbReference type="NCBI Taxonomy" id="46433"/>
    <lineage>
        <taxon>Eukaryota</taxon>
        <taxon>Sar</taxon>
        <taxon>Rhizaria</taxon>
        <taxon>Retaria</taxon>
        <taxon>Foraminifera</taxon>
        <taxon>Monothalamids</taxon>
        <taxon>Reticulomyxidae</taxon>
        <taxon>Reticulomyxa</taxon>
    </lineage>
</organism>
<evidence type="ECO:0000313" key="4">
    <source>
        <dbReference type="Proteomes" id="UP000023152"/>
    </source>
</evidence>
<sequence>MNVKQIPTFKKIVQKNTLKIQILANCFESGEWNFFEKLCIPEKEININQMNYIENYGTQHNDNIQTFQSRSNQVASTPFSSRSVRNILNTATPSAHLFRRRRVEPIQSKMEGPPPADISDINASILGPYEIDKHRFYGFAVALLLLLSLIFFGLSTSVQGIQSTKRFGSTLVMMFSVLSLTGSIYFGVKMLASMCMQWWMGHNWVHAKSRVEDPLYTLQRLDEPHIHNNNYNNNYNNNHNNNYNNNHNNNYNKYSNYNYNTHNNVKYTNHKTYSSYNRNDMRNNLIGSIGTSAMRARHDVDDIFQQQQQQQQMQQQTQRRGGGVNE</sequence>
<name>X6MR85_RETFI</name>
<feature type="region of interest" description="Disordered" evidence="1">
    <location>
        <begin position="306"/>
        <end position="326"/>
    </location>
</feature>
<evidence type="ECO:0000256" key="2">
    <source>
        <dbReference type="SAM" id="Phobius"/>
    </source>
</evidence>
<feature type="transmembrane region" description="Helical" evidence="2">
    <location>
        <begin position="136"/>
        <end position="155"/>
    </location>
</feature>
<keyword evidence="4" id="KW-1185">Reference proteome</keyword>
<accession>X6MR85</accession>
<keyword evidence="2" id="KW-1133">Transmembrane helix</keyword>
<proteinExistence type="predicted"/>
<dbReference type="EMBL" id="ASPP01018169">
    <property type="protein sequence ID" value="ETO16508.1"/>
    <property type="molecule type" value="Genomic_DNA"/>
</dbReference>
<keyword evidence="2" id="KW-0812">Transmembrane</keyword>
<gene>
    <name evidence="3" type="ORF">RFI_20831</name>
</gene>
<protein>
    <submittedName>
        <fullName evidence="3">RNA recognition motif-containing protein RRM</fullName>
    </submittedName>
</protein>
<dbReference type="PANTHER" id="PTHR23353">
    <property type="entry name" value="RAB-GAP/TBC-RELATED"/>
    <property type="match status" value="1"/>
</dbReference>
<evidence type="ECO:0000256" key="1">
    <source>
        <dbReference type="SAM" id="MobiDB-lite"/>
    </source>
</evidence>
<dbReference type="AlphaFoldDB" id="X6MR85"/>
<dbReference type="Proteomes" id="UP000023152">
    <property type="component" value="Unassembled WGS sequence"/>
</dbReference>
<dbReference type="InterPro" id="IPR053019">
    <property type="entry name" value="GATA_zinc_finger"/>
</dbReference>
<feature type="compositionally biased region" description="Low complexity" evidence="1">
    <location>
        <begin position="306"/>
        <end position="318"/>
    </location>
</feature>
<feature type="transmembrane region" description="Helical" evidence="2">
    <location>
        <begin position="167"/>
        <end position="188"/>
    </location>
</feature>
<evidence type="ECO:0000313" key="3">
    <source>
        <dbReference type="EMBL" id="ETO16508.1"/>
    </source>
</evidence>
<keyword evidence="2" id="KW-0472">Membrane</keyword>
<feature type="non-terminal residue" evidence="3">
    <location>
        <position position="326"/>
    </location>
</feature>
<comment type="caution">
    <text evidence="3">The sequence shown here is derived from an EMBL/GenBank/DDBJ whole genome shotgun (WGS) entry which is preliminary data.</text>
</comment>
<dbReference type="PANTHER" id="PTHR23353:SF32">
    <property type="entry name" value="AAC-RICH MRNA CLONE AAC4 PROTEIN-RELATED"/>
    <property type="match status" value="1"/>
</dbReference>
<reference evidence="3 4" key="1">
    <citation type="journal article" date="2013" name="Curr. Biol.">
        <title>The Genome of the Foraminiferan Reticulomyxa filosa.</title>
        <authorList>
            <person name="Glockner G."/>
            <person name="Hulsmann N."/>
            <person name="Schleicher M."/>
            <person name="Noegel A.A."/>
            <person name="Eichinger L."/>
            <person name="Gallinger C."/>
            <person name="Pawlowski J."/>
            <person name="Sierra R."/>
            <person name="Euteneuer U."/>
            <person name="Pillet L."/>
            <person name="Moustafa A."/>
            <person name="Platzer M."/>
            <person name="Groth M."/>
            <person name="Szafranski K."/>
            <person name="Schliwa M."/>
        </authorList>
    </citation>
    <scope>NUCLEOTIDE SEQUENCE [LARGE SCALE GENOMIC DNA]</scope>
</reference>